<dbReference type="Proteomes" id="UP000729913">
    <property type="component" value="Unassembled WGS sequence"/>
</dbReference>
<dbReference type="InterPro" id="IPR041489">
    <property type="entry name" value="PDZ_6"/>
</dbReference>
<dbReference type="AlphaFoldDB" id="A0A8J5R3I0"/>
<keyword evidence="11" id="KW-0720">Serine protease</keyword>
<evidence type="ECO:0000256" key="6">
    <source>
        <dbReference type="ARBA" id="ARBA00016929"/>
    </source>
</evidence>
<evidence type="ECO:0000313" key="21">
    <source>
        <dbReference type="Proteomes" id="UP000729913"/>
    </source>
</evidence>
<dbReference type="InterPro" id="IPR001478">
    <property type="entry name" value="PDZ"/>
</dbReference>
<reference evidence="20" key="2">
    <citation type="submission" date="2021-04" db="EMBL/GenBank/DDBJ databases">
        <title>Genome-wide patterns of bracovirus chromosomal integration into multiple host tissues during parasitism.</title>
        <authorList>
            <person name="Chebbi M.A.C."/>
        </authorList>
    </citation>
    <scope>NUCLEOTIDE SEQUENCE</scope>
    <source>
        <tissue evidence="20">Whole body</tissue>
    </source>
</reference>
<evidence type="ECO:0000259" key="19">
    <source>
        <dbReference type="PROSITE" id="PS50106"/>
    </source>
</evidence>
<dbReference type="GO" id="GO:0031966">
    <property type="term" value="C:mitochondrial membrane"/>
    <property type="evidence" value="ECO:0007669"/>
    <property type="project" value="UniProtKB-SubCell"/>
</dbReference>
<accession>A0A8J5R3I0</accession>
<dbReference type="FunFam" id="2.40.10.120:FF:000004">
    <property type="entry name" value="Serine protease HTRA2, mitochondrial"/>
    <property type="match status" value="1"/>
</dbReference>
<evidence type="ECO:0000256" key="9">
    <source>
        <dbReference type="ARBA" id="ARBA00022703"/>
    </source>
</evidence>
<keyword evidence="13" id="KW-1133">Transmembrane helix</keyword>
<evidence type="ECO:0000256" key="14">
    <source>
        <dbReference type="ARBA" id="ARBA00023128"/>
    </source>
</evidence>
<dbReference type="EMBL" id="JAAOIC020000048">
    <property type="protein sequence ID" value="KAG8036704.1"/>
    <property type="molecule type" value="Genomic_DNA"/>
</dbReference>
<dbReference type="GO" id="GO:0006915">
    <property type="term" value="P:apoptotic process"/>
    <property type="evidence" value="ECO:0007669"/>
    <property type="project" value="UniProtKB-KW"/>
</dbReference>
<evidence type="ECO:0000256" key="1">
    <source>
        <dbReference type="ARBA" id="ARBA00001760"/>
    </source>
</evidence>
<name>A0A8J5R3I0_9HYME</name>
<dbReference type="PROSITE" id="PS50106">
    <property type="entry name" value="PDZ"/>
    <property type="match status" value="1"/>
</dbReference>
<keyword evidence="12" id="KW-0809">Transit peptide</keyword>
<evidence type="ECO:0000256" key="15">
    <source>
        <dbReference type="ARBA" id="ARBA00023136"/>
    </source>
</evidence>
<sequence>MNEKASVAFCVATRLGLAERSGGYDTSSSLCLVAARVWRHRRHVFFSTNRRMGNSLNVRPIAKPCFTDSVAARLIRKFNLTYAVSLGLFGLAYGIYKCSDSDSDSVKNAKKNFDKYYNLLIPKVFAKSDSSDISDNRSKYNFIADVVQTSLPSVVYIEIKDQTRHDFFKGYPATTSNGSGFIVSEDGLILTNAHVVLVKKPGVLVKVRLQDGSTYTGKVENVDLHTDLATVRINKKNLPVMKLGSSSDIRLGEFVVAIGSPLALSNTITSGIVSGNRQSEELGLDHKHMRYIQTDAPITFGNSGGPLVNLNGEAIGINAMKVTPGISFAIPIDYAKEFLRKVQLHNKDNAGAENNTEHDKRRYVGITMLSLTPDILSELQQRNSNIPINIRHGVLVWKVTLGSPAHTGGLRTGDIITHVNDEPVVGVANVYKAIEKPGALIMTVLRNGETLKLLVEPEDV</sequence>
<evidence type="ECO:0000256" key="17">
    <source>
        <dbReference type="ARBA" id="ARBA00029644"/>
    </source>
</evidence>
<dbReference type="OrthoDB" id="4217619at2759"/>
<keyword evidence="7" id="KW-0645">Protease</keyword>
<dbReference type="PANTHER" id="PTHR22939:SF129">
    <property type="entry name" value="SERINE PROTEASE HTRA2, MITOCHONDRIAL"/>
    <property type="match status" value="1"/>
</dbReference>
<evidence type="ECO:0000256" key="7">
    <source>
        <dbReference type="ARBA" id="ARBA00022670"/>
    </source>
</evidence>
<evidence type="ECO:0000256" key="4">
    <source>
        <dbReference type="ARBA" id="ARBA00010541"/>
    </source>
</evidence>
<comment type="catalytic activity">
    <reaction evidence="1">
        <text>Cleavage of non-polar aliphatic amino-acids at the P1 position, with a preference for Val, Ile and Met. At the P2 and P3 positions, Arg is selected most strongly with a secondary preference for other hydrophilic residues.</text>
        <dbReference type="EC" id="3.4.21.108"/>
    </reaction>
</comment>
<keyword evidence="21" id="KW-1185">Reference proteome</keyword>
<evidence type="ECO:0000256" key="2">
    <source>
        <dbReference type="ARBA" id="ARBA00004304"/>
    </source>
</evidence>
<comment type="function">
    <text evidence="18">Serine protease that shows proteolytic activity against a non-specific substrate beta-casein. Promotes or induces cell death either by direct binding to and inhibition of BIRC proteins (also called inhibitor of apoptosis proteins, IAPs), leading to an increase in caspase activity, or by a BIRC inhibition-independent, caspase-independent and serine protease activity-dependent mechanism. Can antagonize antiapoptotic activity of th/Diap1 by directly inducing the degradation of th/Diap1.</text>
</comment>
<dbReference type="PANTHER" id="PTHR22939">
    <property type="entry name" value="SERINE PROTEASE FAMILY S1C HTRA-RELATED"/>
    <property type="match status" value="1"/>
</dbReference>
<feature type="domain" description="PDZ" evidence="19">
    <location>
        <begin position="376"/>
        <end position="427"/>
    </location>
</feature>
<comment type="similarity">
    <text evidence="4">Belongs to the peptidase S1C family.</text>
</comment>
<keyword evidence="8" id="KW-0812">Transmembrane</keyword>
<dbReference type="SMART" id="SM00228">
    <property type="entry name" value="PDZ"/>
    <property type="match status" value="1"/>
</dbReference>
<keyword evidence="14" id="KW-0496">Mitochondrion</keyword>
<evidence type="ECO:0000256" key="10">
    <source>
        <dbReference type="ARBA" id="ARBA00022801"/>
    </source>
</evidence>
<dbReference type="GO" id="GO:0005758">
    <property type="term" value="C:mitochondrial intermembrane space"/>
    <property type="evidence" value="ECO:0007669"/>
    <property type="project" value="UniProtKB-SubCell"/>
</dbReference>
<keyword evidence="10" id="KW-0378">Hydrolase</keyword>
<evidence type="ECO:0000256" key="3">
    <source>
        <dbReference type="ARBA" id="ARBA00004375"/>
    </source>
</evidence>
<gene>
    <name evidence="20" type="ORF">G9C98_004026</name>
</gene>
<dbReference type="Pfam" id="PF13365">
    <property type="entry name" value="Trypsin_2"/>
    <property type="match status" value="1"/>
</dbReference>
<dbReference type="GO" id="GO:0007005">
    <property type="term" value="P:mitochondrion organization"/>
    <property type="evidence" value="ECO:0007669"/>
    <property type="project" value="UniProtKB-ARBA"/>
</dbReference>
<evidence type="ECO:0000256" key="12">
    <source>
        <dbReference type="ARBA" id="ARBA00022946"/>
    </source>
</evidence>
<evidence type="ECO:0000256" key="16">
    <source>
        <dbReference type="ARBA" id="ARBA00023145"/>
    </source>
</evidence>
<evidence type="ECO:0000256" key="11">
    <source>
        <dbReference type="ARBA" id="ARBA00022825"/>
    </source>
</evidence>
<dbReference type="GO" id="GO:0006508">
    <property type="term" value="P:proteolysis"/>
    <property type="evidence" value="ECO:0007669"/>
    <property type="project" value="UniProtKB-KW"/>
</dbReference>
<dbReference type="EC" id="3.4.21.108" evidence="5"/>
<proteinExistence type="inferred from homology"/>
<dbReference type="Pfam" id="PF17820">
    <property type="entry name" value="PDZ_6"/>
    <property type="match status" value="1"/>
</dbReference>
<dbReference type="GO" id="GO:0043065">
    <property type="term" value="P:positive regulation of apoptotic process"/>
    <property type="evidence" value="ECO:0007669"/>
    <property type="project" value="TreeGrafter"/>
</dbReference>
<comment type="caution">
    <text evidence="20">The sequence shown here is derived from an EMBL/GenBank/DDBJ whole genome shotgun (WGS) entry which is preliminary data.</text>
</comment>
<comment type="subcellular location">
    <subcellularLocation>
        <location evidence="3">Mitochondrion intermembrane space</location>
        <topology evidence="3">Single-pass membrane protein</topology>
    </subcellularLocation>
    <subcellularLocation>
        <location evidence="2">Mitochondrion membrane</location>
        <topology evidence="2">Single-pass membrane protein</topology>
    </subcellularLocation>
</comment>
<reference evidence="20" key="1">
    <citation type="submission" date="2020-03" db="EMBL/GenBank/DDBJ databases">
        <authorList>
            <person name="Chebbi M.A."/>
            <person name="Drezen J.M."/>
        </authorList>
    </citation>
    <scope>NUCLEOTIDE SEQUENCE</scope>
    <source>
        <tissue evidence="20">Whole body</tissue>
    </source>
</reference>
<keyword evidence="9" id="KW-0053">Apoptosis</keyword>
<evidence type="ECO:0000256" key="13">
    <source>
        <dbReference type="ARBA" id="ARBA00022989"/>
    </source>
</evidence>
<evidence type="ECO:0000256" key="8">
    <source>
        <dbReference type="ARBA" id="ARBA00022692"/>
    </source>
</evidence>
<protein>
    <recommendedName>
        <fullName evidence="6">Serine protease HTRA2, mitochondrial</fullName>
        <ecNumber evidence="5">3.4.21.108</ecNumber>
    </recommendedName>
    <alternativeName>
        <fullName evidence="17">High temperature requirement protein A2</fullName>
    </alternativeName>
</protein>
<organism evidence="20 21">
    <name type="scientific">Cotesia typhae</name>
    <dbReference type="NCBI Taxonomy" id="2053667"/>
    <lineage>
        <taxon>Eukaryota</taxon>
        <taxon>Metazoa</taxon>
        <taxon>Ecdysozoa</taxon>
        <taxon>Arthropoda</taxon>
        <taxon>Hexapoda</taxon>
        <taxon>Insecta</taxon>
        <taxon>Pterygota</taxon>
        <taxon>Neoptera</taxon>
        <taxon>Endopterygota</taxon>
        <taxon>Hymenoptera</taxon>
        <taxon>Apocrita</taxon>
        <taxon>Ichneumonoidea</taxon>
        <taxon>Braconidae</taxon>
        <taxon>Microgastrinae</taxon>
        <taxon>Cotesia</taxon>
    </lineage>
</organism>
<evidence type="ECO:0000256" key="18">
    <source>
        <dbReference type="ARBA" id="ARBA00035606"/>
    </source>
</evidence>
<evidence type="ECO:0000313" key="20">
    <source>
        <dbReference type="EMBL" id="KAG8036704.1"/>
    </source>
</evidence>
<keyword evidence="16" id="KW-0865">Zymogen</keyword>
<evidence type="ECO:0000256" key="5">
    <source>
        <dbReference type="ARBA" id="ARBA00013033"/>
    </source>
</evidence>
<keyword evidence="15" id="KW-0472">Membrane</keyword>
<dbReference type="GO" id="GO:0004252">
    <property type="term" value="F:serine-type endopeptidase activity"/>
    <property type="evidence" value="ECO:0007669"/>
    <property type="project" value="TreeGrafter"/>
</dbReference>